<feature type="domain" description="NAD-dependent epimerase/dehydratase" evidence="2">
    <location>
        <begin position="8"/>
        <end position="242"/>
    </location>
</feature>
<gene>
    <name evidence="3" type="ORF">V9T40_004451</name>
</gene>
<dbReference type="EMBL" id="JBBCAQ010000004">
    <property type="protein sequence ID" value="KAK7604178.1"/>
    <property type="molecule type" value="Genomic_DNA"/>
</dbReference>
<evidence type="ECO:0000313" key="4">
    <source>
        <dbReference type="Proteomes" id="UP001367676"/>
    </source>
</evidence>
<dbReference type="Gene3D" id="3.40.50.720">
    <property type="entry name" value="NAD(P)-binding Rossmann-like Domain"/>
    <property type="match status" value="1"/>
</dbReference>
<organism evidence="3 4">
    <name type="scientific">Parthenolecanium corni</name>
    <dbReference type="NCBI Taxonomy" id="536013"/>
    <lineage>
        <taxon>Eukaryota</taxon>
        <taxon>Metazoa</taxon>
        <taxon>Ecdysozoa</taxon>
        <taxon>Arthropoda</taxon>
        <taxon>Hexapoda</taxon>
        <taxon>Insecta</taxon>
        <taxon>Pterygota</taxon>
        <taxon>Neoptera</taxon>
        <taxon>Paraneoptera</taxon>
        <taxon>Hemiptera</taxon>
        <taxon>Sternorrhyncha</taxon>
        <taxon>Coccoidea</taxon>
        <taxon>Coccidae</taxon>
        <taxon>Parthenolecanium</taxon>
    </lineage>
</organism>
<evidence type="ECO:0000313" key="3">
    <source>
        <dbReference type="EMBL" id="KAK7604178.1"/>
    </source>
</evidence>
<feature type="transmembrane region" description="Helical" evidence="1">
    <location>
        <begin position="407"/>
        <end position="427"/>
    </location>
</feature>
<reference evidence="3 4" key="1">
    <citation type="submission" date="2024-03" db="EMBL/GenBank/DDBJ databases">
        <title>Adaptation during the transition from Ophiocordyceps entomopathogen to insect associate is accompanied by gene loss and intensified selection.</title>
        <authorList>
            <person name="Ward C.M."/>
            <person name="Onetto C.A."/>
            <person name="Borneman A.R."/>
        </authorList>
    </citation>
    <scope>NUCLEOTIDE SEQUENCE [LARGE SCALE GENOMIC DNA]</scope>
    <source>
        <strain evidence="3">AWRI1</strain>
        <tissue evidence="3">Single Adult Female</tissue>
    </source>
</reference>
<proteinExistence type="predicted"/>
<dbReference type="AlphaFoldDB" id="A0AAN9U3F8"/>
<dbReference type="PANTHER" id="PTHR43245">
    <property type="entry name" value="BIFUNCTIONAL POLYMYXIN RESISTANCE PROTEIN ARNA"/>
    <property type="match status" value="1"/>
</dbReference>
<keyword evidence="1" id="KW-0472">Membrane</keyword>
<keyword evidence="1" id="KW-1133">Transmembrane helix</keyword>
<protein>
    <recommendedName>
        <fullName evidence="2">NAD-dependent epimerase/dehydratase domain-containing protein</fullName>
    </recommendedName>
</protein>
<comment type="caution">
    <text evidence="3">The sequence shown here is derived from an EMBL/GenBank/DDBJ whole genome shotgun (WGS) entry which is preliminary data.</text>
</comment>
<evidence type="ECO:0000259" key="2">
    <source>
        <dbReference type="Pfam" id="PF01370"/>
    </source>
</evidence>
<evidence type="ECO:0000256" key="1">
    <source>
        <dbReference type="SAM" id="Phobius"/>
    </source>
</evidence>
<dbReference type="InterPro" id="IPR036291">
    <property type="entry name" value="NAD(P)-bd_dom_sf"/>
</dbReference>
<accession>A0AAN9U3F8</accession>
<dbReference type="InterPro" id="IPR001509">
    <property type="entry name" value="Epimerase_deHydtase"/>
</dbReference>
<dbReference type="InterPro" id="IPR050177">
    <property type="entry name" value="Lipid_A_modif_metabolic_enz"/>
</dbReference>
<sequence>MPDKSSYLILGGCGFIGRNLVQYLIDNDLASTIRIVDKVLPALAYLNKIHDESFKNPIVEFVNANLLNKNSVEKAFQNETPFDYVINCAAETKYGLTDAIYDEGIVNLTTTCAKLAALHNAKRFIEISCGRMASLKTPHKESDATDPWTPIANYKLMAEKSLSTIPDLKYTILRPGIVYGLGDKTGITPRLVVGSIYKHMDETMKILWNRNLMTNTVHVKDLCQAICLVGDREDTLSQVYNVVDVGCTTQGHINDIVSEIFNISTSYIENIFSALCKLDFDSVIEEINDKHSAPWAAMCQKSNVTNTPLSSFLHKEYLYEKNLNLDGTKLAQLGFNCQYPNVTKEQVLEFLIVDVAVVISDSDCEIGDFSEEFLVSVANQSTSSSKYRFVFIFLLLYFSYPFRKQCLLIIILMTGTKNLMIIILPVLDEVQYIMQHVSS</sequence>
<dbReference type="Proteomes" id="UP001367676">
    <property type="component" value="Unassembled WGS sequence"/>
</dbReference>
<dbReference type="Pfam" id="PF01370">
    <property type="entry name" value="Epimerase"/>
    <property type="match status" value="1"/>
</dbReference>
<dbReference type="SUPFAM" id="SSF51735">
    <property type="entry name" value="NAD(P)-binding Rossmann-fold domains"/>
    <property type="match status" value="1"/>
</dbReference>
<name>A0AAN9U3F8_9HEMI</name>
<keyword evidence="1" id="KW-0812">Transmembrane</keyword>
<keyword evidence="4" id="KW-1185">Reference proteome</keyword>
<dbReference type="PANTHER" id="PTHR43245:SF11">
    <property type="entry name" value="LD23561P"/>
    <property type="match status" value="1"/>
</dbReference>